<evidence type="ECO:0000256" key="9">
    <source>
        <dbReference type="ARBA" id="ARBA00023125"/>
    </source>
</evidence>
<dbReference type="Pfam" id="PF04313">
    <property type="entry name" value="HSDR_N"/>
    <property type="match status" value="1"/>
</dbReference>
<keyword evidence="8 10" id="KW-0067">ATP-binding</keyword>
<organism evidence="12 13">
    <name type="scientific">Salinarimonas ramus</name>
    <dbReference type="NCBI Taxonomy" id="690164"/>
    <lineage>
        <taxon>Bacteria</taxon>
        <taxon>Pseudomonadati</taxon>
        <taxon>Pseudomonadota</taxon>
        <taxon>Alphaproteobacteria</taxon>
        <taxon>Hyphomicrobiales</taxon>
        <taxon>Salinarimonadaceae</taxon>
        <taxon>Salinarimonas</taxon>
    </lineage>
</organism>
<dbReference type="GO" id="GO:0009035">
    <property type="term" value="F:type I site-specific deoxyribonuclease activity"/>
    <property type="evidence" value="ECO:0007669"/>
    <property type="project" value="UniProtKB-EC"/>
</dbReference>
<dbReference type="InterPro" id="IPR027417">
    <property type="entry name" value="P-loop_NTPase"/>
</dbReference>
<dbReference type="Proteomes" id="UP000600449">
    <property type="component" value="Unassembled WGS sequence"/>
</dbReference>
<evidence type="ECO:0000256" key="8">
    <source>
        <dbReference type="ARBA" id="ARBA00022840"/>
    </source>
</evidence>
<dbReference type="GO" id="GO:0009307">
    <property type="term" value="P:DNA restriction-modification system"/>
    <property type="evidence" value="ECO:0007669"/>
    <property type="project" value="UniProtKB-KW"/>
</dbReference>
<dbReference type="PANTHER" id="PTHR30195">
    <property type="entry name" value="TYPE I SITE-SPECIFIC DEOXYRIBONUCLEASE PROTEIN SUBUNIT M AND R"/>
    <property type="match status" value="1"/>
</dbReference>
<evidence type="ECO:0000256" key="5">
    <source>
        <dbReference type="ARBA" id="ARBA00022747"/>
    </source>
</evidence>
<accession>A0A917V8L5</accession>
<dbReference type="PANTHER" id="PTHR30195:SF15">
    <property type="entry name" value="TYPE I RESTRICTION ENZYME HINDI ENDONUCLEASE SUBUNIT"/>
    <property type="match status" value="1"/>
</dbReference>
<dbReference type="SUPFAM" id="SSF52540">
    <property type="entry name" value="P-loop containing nucleoside triphosphate hydrolases"/>
    <property type="match status" value="1"/>
</dbReference>
<evidence type="ECO:0000313" key="13">
    <source>
        <dbReference type="Proteomes" id="UP000600449"/>
    </source>
</evidence>
<dbReference type="SMART" id="SM00487">
    <property type="entry name" value="DEXDc"/>
    <property type="match status" value="1"/>
</dbReference>
<keyword evidence="3" id="KW-0540">Nuclease</keyword>
<evidence type="ECO:0000256" key="3">
    <source>
        <dbReference type="ARBA" id="ARBA00022722"/>
    </source>
</evidence>
<evidence type="ECO:0000313" key="12">
    <source>
        <dbReference type="EMBL" id="GGK50536.1"/>
    </source>
</evidence>
<keyword evidence="4 10" id="KW-0547">Nucleotide-binding</keyword>
<keyword evidence="5 10" id="KW-0680">Restriction system</keyword>
<protein>
    <recommendedName>
        <fullName evidence="10">Type I restriction enzyme endonuclease subunit</fullName>
        <shortName evidence="10">R protein</shortName>
        <ecNumber evidence="10">3.1.21.3</ecNumber>
    </recommendedName>
</protein>
<keyword evidence="12" id="KW-0347">Helicase</keyword>
<evidence type="ECO:0000256" key="7">
    <source>
        <dbReference type="ARBA" id="ARBA00022801"/>
    </source>
</evidence>
<gene>
    <name evidence="12" type="ORF">GCM10011322_42020</name>
</gene>
<dbReference type="InterPro" id="IPR004473">
    <property type="entry name" value="Restrct_endonuc_typeI_HsdR"/>
</dbReference>
<feature type="domain" description="Helicase ATP-binding" evidence="11">
    <location>
        <begin position="324"/>
        <end position="486"/>
    </location>
</feature>
<dbReference type="InterPro" id="IPR040980">
    <property type="entry name" value="SWI2_SNF2"/>
</dbReference>
<evidence type="ECO:0000259" key="11">
    <source>
        <dbReference type="PROSITE" id="PS51192"/>
    </source>
</evidence>
<evidence type="ECO:0000256" key="10">
    <source>
        <dbReference type="RuleBase" id="RU364115"/>
    </source>
</evidence>
<dbReference type="Pfam" id="PF22679">
    <property type="entry name" value="T1R_D3-like"/>
    <property type="match status" value="1"/>
</dbReference>
<dbReference type="NCBIfam" id="TIGR00348">
    <property type="entry name" value="hsdR"/>
    <property type="match status" value="1"/>
</dbReference>
<comment type="catalytic activity">
    <reaction evidence="1 10">
        <text>Endonucleolytic cleavage of DNA to give random double-stranded fragments with terminal 5'-phosphates, ATP is simultaneously hydrolyzed.</text>
        <dbReference type="EC" id="3.1.21.3"/>
    </reaction>
</comment>
<dbReference type="CDD" id="cd18030">
    <property type="entry name" value="DEXHc_RE_I_HsdR"/>
    <property type="match status" value="1"/>
</dbReference>
<dbReference type="GO" id="GO:0004386">
    <property type="term" value="F:helicase activity"/>
    <property type="evidence" value="ECO:0007669"/>
    <property type="project" value="UniProtKB-KW"/>
</dbReference>
<dbReference type="Pfam" id="PF18766">
    <property type="entry name" value="SWI2_SNF2"/>
    <property type="match status" value="1"/>
</dbReference>
<dbReference type="InterPro" id="IPR055180">
    <property type="entry name" value="HsdR_RecA-like_helicase_dom_2"/>
</dbReference>
<keyword evidence="6" id="KW-0255">Endonuclease</keyword>
<sequence>MSTSPEFALSEAGGAHLAALATLSALGWHYVSRVDADRMRHGRRSHVLLDDIVRKQLPRLNQISWRGRRHLFSEANLETAVRRLSGVRYDGVLRTNEVVTDLLQLGIALPQTVDDTAREWPFRYVDWEDWRANAFHMTAEFPVEWPGGGSIRPDIVLFVNGIPFAVIEVKSSREKTEQGITQTIRNQKPDVGCPNLFFSVQLLLAANPHEPRYGTVGTPLKFWSSWKEREDGADLVRNVIARPIDSIEAKYIFDDFAPHRRRFEALSERGREPTKLDDTLVALFRPERLLDVARRFTLFDGPVKKVARHQQVFAIKSVIGRVQALENGRRAGGVVWHTQGSGKSLTMVMLGRALAGAVPGARLVLVTDRTDLDDQIARTFAATGLAPQRARTGEHLIELIEEKARVITTVIHKFRAALGKRRIVDQSADIFVLVDESHRSQYGDLESLHARMREVFPKACFIGFTGTPIAKREKNTFRQFGPLFDPVYSMRDAVGDGAVVPLLYEGRHVEEDVDEQAIDTWFERVTRGLSSAQANDLKRKMSRPRAVAGVAARLKCVAFDVSRHFSEHFKGSGLKGQLVAPSKRDAIMLKRLIDEFGELTAEVVISAPDQREGDKDIDEGSDDLVVAFWRRMMARYGGEDAYNKRIIEAFKGPDDPDLLIVVDKLLTGFDAPRNTVLYLAKPLKEHGLLQAIARVNRIFDEDGAPPKPFGYIVDYCGVLRNLGEALSANDALAGFDDEDLAKALTDVAEEARRLPSLHAALLDLFSGVANRFDEEAYAKALIDEPMREEFYRRLGQFSRCLTVALSSRTFLEETPPERLQRWRTDEKRFVALKEHVRSRYAEKVDWADYEHRVRALLDQHVSAHEVITVVEPLNVFDDGAIDAARAGKARSDASVADEIAHRALQVIEEKWEQDPVFFEKFSKLIRNAIDAFRRGRLEEKAYLAEVRRLRDAAERREDVDDPTPDAIRGKSHETAFWGIARRELAKAGLDRDGVAVDIAESVTRIVAQHRVIGWQNDRDAENRIRNDIDDYFFDEVIGRRKLAIDPSVLDAIMDDVIASARVRMADDGRAH</sequence>
<dbReference type="GO" id="GO:0003677">
    <property type="term" value="F:DNA binding"/>
    <property type="evidence" value="ECO:0007669"/>
    <property type="project" value="UniProtKB-KW"/>
</dbReference>
<dbReference type="InterPro" id="IPR051268">
    <property type="entry name" value="Type-I_R_enzyme_R_subunit"/>
</dbReference>
<name>A0A917V8L5_9HYPH</name>
<comment type="subunit">
    <text evidence="10">The type I restriction/modification system is composed of three polypeptides R, M and S.</text>
</comment>
<reference evidence="12 13" key="1">
    <citation type="journal article" date="2014" name="Int. J. Syst. Evol. Microbiol.">
        <title>Complete genome sequence of Corynebacterium casei LMG S-19264T (=DSM 44701T), isolated from a smear-ripened cheese.</title>
        <authorList>
            <consortium name="US DOE Joint Genome Institute (JGI-PGF)"/>
            <person name="Walter F."/>
            <person name="Albersmeier A."/>
            <person name="Kalinowski J."/>
            <person name="Ruckert C."/>
        </authorList>
    </citation>
    <scope>NUCLEOTIDE SEQUENCE [LARGE SCALE GENOMIC DNA]</scope>
    <source>
        <strain evidence="12 13">CGMCC 1.9161</strain>
    </source>
</reference>
<evidence type="ECO:0000256" key="4">
    <source>
        <dbReference type="ARBA" id="ARBA00022741"/>
    </source>
</evidence>
<dbReference type="GO" id="GO:0005524">
    <property type="term" value="F:ATP binding"/>
    <property type="evidence" value="ECO:0007669"/>
    <property type="project" value="UniProtKB-KW"/>
</dbReference>
<dbReference type="EC" id="3.1.21.3" evidence="10"/>
<dbReference type="AlphaFoldDB" id="A0A917V8L5"/>
<comment type="similarity">
    <text evidence="2 10">Belongs to the HsdR family.</text>
</comment>
<proteinExistence type="inferred from homology"/>
<dbReference type="PROSITE" id="PS51192">
    <property type="entry name" value="HELICASE_ATP_BIND_1"/>
    <property type="match status" value="1"/>
</dbReference>
<evidence type="ECO:0000256" key="1">
    <source>
        <dbReference type="ARBA" id="ARBA00000851"/>
    </source>
</evidence>
<dbReference type="CDD" id="cd18800">
    <property type="entry name" value="SF2_C_EcoR124I-like"/>
    <property type="match status" value="1"/>
</dbReference>
<dbReference type="EMBL" id="BMMF01000014">
    <property type="protein sequence ID" value="GGK50536.1"/>
    <property type="molecule type" value="Genomic_DNA"/>
</dbReference>
<dbReference type="InterPro" id="IPR007409">
    <property type="entry name" value="Restrct_endonuc_type1_HsdR_N"/>
</dbReference>
<evidence type="ECO:0000256" key="6">
    <source>
        <dbReference type="ARBA" id="ARBA00022759"/>
    </source>
</evidence>
<keyword evidence="9 10" id="KW-0238">DNA-binding</keyword>
<comment type="function">
    <text evidence="10">Subunit R is required for both nuclease and ATPase activities, but not for modification.</text>
</comment>
<keyword evidence="13" id="KW-1185">Reference proteome</keyword>
<dbReference type="RefSeq" id="WP_188915217.1">
    <property type="nucleotide sequence ID" value="NZ_BMMF01000014.1"/>
</dbReference>
<dbReference type="InterPro" id="IPR014001">
    <property type="entry name" value="Helicase_ATP-bd"/>
</dbReference>
<dbReference type="Gene3D" id="3.90.1570.50">
    <property type="match status" value="1"/>
</dbReference>
<comment type="caution">
    <text evidence="12">The sequence shown here is derived from an EMBL/GenBank/DDBJ whole genome shotgun (WGS) entry which is preliminary data.</text>
</comment>
<dbReference type="CDD" id="cd22332">
    <property type="entry name" value="HsdR_N"/>
    <property type="match status" value="1"/>
</dbReference>
<dbReference type="Gene3D" id="3.40.50.300">
    <property type="entry name" value="P-loop containing nucleotide triphosphate hydrolases"/>
    <property type="match status" value="2"/>
</dbReference>
<keyword evidence="7 10" id="KW-0378">Hydrolase</keyword>
<evidence type="ECO:0000256" key="2">
    <source>
        <dbReference type="ARBA" id="ARBA00008598"/>
    </source>
</evidence>